<evidence type="ECO:0000313" key="2">
    <source>
        <dbReference type="Proteomes" id="UP000019140"/>
    </source>
</evidence>
<comment type="caution">
    <text evidence="1">The sequence shown here is derived from an EMBL/GenBank/DDBJ whole genome shotgun (WGS) entry which is preliminary data.</text>
</comment>
<evidence type="ECO:0000313" key="1">
    <source>
        <dbReference type="EMBL" id="ETW96909.1"/>
    </source>
</evidence>
<organism evidence="1 2">
    <name type="scientific">Candidatus Entotheonella gemina</name>
    <dbReference type="NCBI Taxonomy" id="1429439"/>
    <lineage>
        <taxon>Bacteria</taxon>
        <taxon>Pseudomonadati</taxon>
        <taxon>Nitrospinota/Tectimicrobiota group</taxon>
        <taxon>Candidatus Tectimicrobiota</taxon>
        <taxon>Candidatus Entotheonellia</taxon>
        <taxon>Candidatus Entotheonellales</taxon>
        <taxon>Candidatus Entotheonellaceae</taxon>
        <taxon>Candidatus Entotheonella</taxon>
    </lineage>
</organism>
<name>W4LG96_9BACT</name>
<keyword evidence="2" id="KW-1185">Reference proteome</keyword>
<reference evidence="1 2" key="1">
    <citation type="journal article" date="2014" name="Nature">
        <title>An environmental bacterial taxon with a large and distinct metabolic repertoire.</title>
        <authorList>
            <person name="Wilson M.C."/>
            <person name="Mori T."/>
            <person name="Ruckert C."/>
            <person name="Uria A.R."/>
            <person name="Helf M.J."/>
            <person name="Takada K."/>
            <person name="Gernert C."/>
            <person name="Steffens U.A."/>
            <person name="Heycke N."/>
            <person name="Schmitt S."/>
            <person name="Rinke C."/>
            <person name="Helfrich E.J."/>
            <person name="Brachmann A.O."/>
            <person name="Gurgui C."/>
            <person name="Wakimoto T."/>
            <person name="Kracht M."/>
            <person name="Crusemann M."/>
            <person name="Hentschel U."/>
            <person name="Abe I."/>
            <person name="Matsunaga S."/>
            <person name="Kalinowski J."/>
            <person name="Takeyama H."/>
            <person name="Piel J."/>
        </authorList>
    </citation>
    <scope>NUCLEOTIDE SEQUENCE [LARGE SCALE GENOMIC DNA]</scope>
    <source>
        <strain evidence="2">TSY2</strain>
    </source>
</reference>
<dbReference type="HOGENOM" id="CLU_3372736_0_0_7"/>
<dbReference type="EMBL" id="AZHX01002123">
    <property type="protein sequence ID" value="ETW96909.1"/>
    <property type="molecule type" value="Genomic_DNA"/>
</dbReference>
<proteinExistence type="predicted"/>
<gene>
    <name evidence="1" type="ORF">ETSY2_45575</name>
</gene>
<dbReference type="Proteomes" id="UP000019140">
    <property type="component" value="Unassembled WGS sequence"/>
</dbReference>
<protein>
    <submittedName>
        <fullName evidence="1">Uncharacterized protein</fullName>
    </submittedName>
</protein>
<dbReference type="AlphaFoldDB" id="W4LG96"/>
<accession>W4LG96</accession>
<sequence>MFWQHLLQPLTLSGKRTQRTPIWRHRDQALGPSV</sequence>